<sequence length="168" mass="18906">MNKVILGVAFVLSLAACQQSQKIAYVDNSKLLDEYQEKKDLEAMLKGKINKYQLKRDSISQAFQVKAQAFEAQAKSLAPAVAQQKYSELAQESQLLQQQLMVEEQAIQEESRTKMDTLLKKVKSFIKNYGKQHDYDFILGANDGGSVHYGKADKDITADIVKALNEKK</sequence>
<dbReference type="GO" id="GO:0051082">
    <property type="term" value="F:unfolded protein binding"/>
    <property type="evidence" value="ECO:0007669"/>
    <property type="project" value="InterPro"/>
</dbReference>
<dbReference type="SMART" id="SM00935">
    <property type="entry name" value="OmpH"/>
    <property type="match status" value="1"/>
</dbReference>
<evidence type="ECO:0000256" key="1">
    <source>
        <dbReference type="ARBA" id="ARBA00009091"/>
    </source>
</evidence>
<dbReference type="GO" id="GO:0005829">
    <property type="term" value="C:cytosol"/>
    <property type="evidence" value="ECO:0007669"/>
    <property type="project" value="TreeGrafter"/>
</dbReference>
<evidence type="ECO:0000313" key="3">
    <source>
        <dbReference type="EMBL" id="SDW90104.1"/>
    </source>
</evidence>
<keyword evidence="4" id="KW-1185">Reference proteome</keyword>
<evidence type="ECO:0000256" key="2">
    <source>
        <dbReference type="ARBA" id="ARBA00022729"/>
    </source>
</evidence>
<dbReference type="RefSeq" id="WP_016420904.1">
    <property type="nucleotide sequence ID" value="NZ_CAJPRD010000001.1"/>
</dbReference>
<dbReference type="InterPro" id="IPR005632">
    <property type="entry name" value="Chaperone_Skp"/>
</dbReference>
<dbReference type="Pfam" id="PF03938">
    <property type="entry name" value="OmpH"/>
    <property type="match status" value="1"/>
</dbReference>
<dbReference type="Proteomes" id="UP000182771">
    <property type="component" value="Unassembled WGS sequence"/>
</dbReference>
<accession>A0A1H2XCC7</accession>
<proteinExistence type="inferred from homology"/>
<dbReference type="PROSITE" id="PS51257">
    <property type="entry name" value="PROKAR_LIPOPROTEIN"/>
    <property type="match status" value="1"/>
</dbReference>
<protein>
    <submittedName>
        <fullName evidence="3">Periplasmic chaperone for outer membrane proteins Skp</fullName>
    </submittedName>
</protein>
<dbReference type="PANTHER" id="PTHR35089">
    <property type="entry name" value="CHAPERONE PROTEIN SKP"/>
    <property type="match status" value="1"/>
</dbReference>
<reference evidence="3 4" key="1">
    <citation type="submission" date="2016-10" db="EMBL/GenBank/DDBJ databases">
        <authorList>
            <person name="Varghese N."/>
            <person name="Submissions S."/>
        </authorList>
    </citation>
    <scope>NUCLEOTIDE SEQUENCE [LARGE SCALE GENOMIC DNA]</scope>
    <source>
        <strain evidence="3 4">DSM 11449</strain>
    </source>
</reference>
<organism evidence="3 4">
    <name type="scientific">Capnocytophaga granulosa</name>
    <dbReference type="NCBI Taxonomy" id="45242"/>
    <lineage>
        <taxon>Bacteria</taxon>
        <taxon>Pseudomonadati</taxon>
        <taxon>Bacteroidota</taxon>
        <taxon>Flavobacteriia</taxon>
        <taxon>Flavobacteriales</taxon>
        <taxon>Flavobacteriaceae</taxon>
        <taxon>Capnocytophaga</taxon>
    </lineage>
</organism>
<name>A0A1H2XCC7_9FLAO</name>
<comment type="caution">
    <text evidence="3">The sequence shown here is derived from an EMBL/GenBank/DDBJ whole genome shotgun (WGS) entry which is preliminary data.</text>
</comment>
<dbReference type="Gene3D" id="3.30.910.20">
    <property type="entry name" value="Skp domain"/>
    <property type="match status" value="1"/>
</dbReference>
<dbReference type="InterPro" id="IPR024930">
    <property type="entry name" value="Skp_dom_sf"/>
</dbReference>
<dbReference type="AlphaFoldDB" id="A0A1H2XCC7"/>
<dbReference type="SUPFAM" id="SSF111384">
    <property type="entry name" value="OmpH-like"/>
    <property type="match status" value="1"/>
</dbReference>
<keyword evidence="2" id="KW-0732">Signal</keyword>
<dbReference type="PANTHER" id="PTHR35089:SF1">
    <property type="entry name" value="CHAPERONE PROTEIN SKP"/>
    <property type="match status" value="1"/>
</dbReference>
<dbReference type="GO" id="GO:0050821">
    <property type="term" value="P:protein stabilization"/>
    <property type="evidence" value="ECO:0007669"/>
    <property type="project" value="TreeGrafter"/>
</dbReference>
<dbReference type="OrthoDB" id="1145062at2"/>
<comment type="similarity">
    <text evidence="1">Belongs to the Skp family.</text>
</comment>
<evidence type="ECO:0000313" key="4">
    <source>
        <dbReference type="Proteomes" id="UP000182771"/>
    </source>
</evidence>
<dbReference type="EMBL" id="FNND01000005">
    <property type="protein sequence ID" value="SDW90104.1"/>
    <property type="molecule type" value="Genomic_DNA"/>
</dbReference>
<gene>
    <name evidence="3" type="ORF">SAMN05444420_10556</name>
</gene>
<dbReference type="GeneID" id="85016724"/>